<dbReference type="STRING" id="1423773.FD30_GL000732"/>
<dbReference type="AlphaFoldDB" id="A0A0R1K044"/>
<dbReference type="EMBL" id="AZDT01000062">
    <property type="protein sequence ID" value="KRK73474.1"/>
    <property type="molecule type" value="Genomic_DNA"/>
</dbReference>
<keyword evidence="6" id="KW-1185">Reference proteome</keyword>
<dbReference type="PANTHER" id="PTHR43280:SF28">
    <property type="entry name" value="HTH-TYPE TRANSCRIPTIONAL ACTIVATOR RHAS"/>
    <property type="match status" value="1"/>
</dbReference>
<dbReference type="SMART" id="SM00342">
    <property type="entry name" value="HTH_ARAC"/>
    <property type="match status" value="1"/>
</dbReference>
<dbReference type="Gene3D" id="1.10.10.60">
    <property type="entry name" value="Homeodomain-like"/>
    <property type="match status" value="2"/>
</dbReference>
<protein>
    <submittedName>
        <fullName evidence="5">Transcriptional regulator</fullName>
    </submittedName>
</protein>
<dbReference type="Pfam" id="PF02311">
    <property type="entry name" value="AraC_binding"/>
    <property type="match status" value="1"/>
</dbReference>
<dbReference type="SUPFAM" id="SSF51215">
    <property type="entry name" value="Regulatory protein AraC"/>
    <property type="match status" value="1"/>
</dbReference>
<dbReference type="PRINTS" id="PR00032">
    <property type="entry name" value="HTHARAC"/>
</dbReference>
<dbReference type="RefSeq" id="WP_082604881.1">
    <property type="nucleotide sequence ID" value="NZ_AZDT01000062.1"/>
</dbReference>
<dbReference type="InterPro" id="IPR003313">
    <property type="entry name" value="AraC-bd"/>
</dbReference>
<dbReference type="InterPro" id="IPR020449">
    <property type="entry name" value="Tscrpt_reg_AraC-type_HTH"/>
</dbReference>
<evidence type="ECO:0000256" key="3">
    <source>
        <dbReference type="ARBA" id="ARBA00023163"/>
    </source>
</evidence>
<dbReference type="PATRIC" id="fig|1423773.3.peg.747"/>
<dbReference type="OrthoDB" id="9813413at2"/>
<keyword evidence="3" id="KW-0804">Transcription</keyword>
<evidence type="ECO:0000256" key="2">
    <source>
        <dbReference type="ARBA" id="ARBA00023125"/>
    </source>
</evidence>
<accession>A0A0R1K044</accession>
<dbReference type="GeneID" id="84782305"/>
<evidence type="ECO:0000256" key="1">
    <source>
        <dbReference type="ARBA" id="ARBA00023015"/>
    </source>
</evidence>
<dbReference type="GO" id="GO:0043565">
    <property type="term" value="F:sequence-specific DNA binding"/>
    <property type="evidence" value="ECO:0007669"/>
    <property type="project" value="InterPro"/>
</dbReference>
<evidence type="ECO:0000313" key="5">
    <source>
        <dbReference type="EMBL" id="KRK73474.1"/>
    </source>
</evidence>
<dbReference type="GO" id="GO:0003700">
    <property type="term" value="F:DNA-binding transcription factor activity"/>
    <property type="evidence" value="ECO:0007669"/>
    <property type="project" value="InterPro"/>
</dbReference>
<keyword evidence="2" id="KW-0238">DNA-binding</keyword>
<dbReference type="InterPro" id="IPR009057">
    <property type="entry name" value="Homeodomain-like_sf"/>
</dbReference>
<proteinExistence type="predicted"/>
<evidence type="ECO:0000313" key="6">
    <source>
        <dbReference type="Proteomes" id="UP000051162"/>
    </source>
</evidence>
<feature type="domain" description="HTH araC/xylS-type" evidence="4">
    <location>
        <begin position="187"/>
        <end position="285"/>
    </location>
</feature>
<organism evidence="5 6">
    <name type="scientific">Levilactobacillus namurensis DSM 19117</name>
    <dbReference type="NCBI Taxonomy" id="1423773"/>
    <lineage>
        <taxon>Bacteria</taxon>
        <taxon>Bacillati</taxon>
        <taxon>Bacillota</taxon>
        <taxon>Bacilli</taxon>
        <taxon>Lactobacillales</taxon>
        <taxon>Lactobacillaceae</taxon>
        <taxon>Levilactobacillus</taxon>
    </lineage>
</organism>
<dbReference type="PROSITE" id="PS01124">
    <property type="entry name" value="HTH_ARAC_FAMILY_2"/>
    <property type="match status" value="1"/>
</dbReference>
<dbReference type="InterPro" id="IPR037923">
    <property type="entry name" value="HTH-like"/>
</dbReference>
<dbReference type="Proteomes" id="UP000051162">
    <property type="component" value="Unassembled WGS sequence"/>
</dbReference>
<dbReference type="PANTHER" id="PTHR43280">
    <property type="entry name" value="ARAC-FAMILY TRANSCRIPTIONAL REGULATOR"/>
    <property type="match status" value="1"/>
</dbReference>
<dbReference type="SUPFAM" id="SSF46689">
    <property type="entry name" value="Homeodomain-like"/>
    <property type="match status" value="2"/>
</dbReference>
<sequence>MAQPAYISISCLPLPTFIEGGYATFHAGDRHPNRHHLQFFILMLMEKGELYIAEDGVNYTVKAGEMFILRPLHHHYSWHVVTEDTAYYWLHFYVTGRWEQQTSLVPMGSVINVPTLHHYTPVETLYLAKHVKMRHPHRLAEMTRQIFKNSEATESYGFWQAQQLFIDVLQEIQVQSQQESAMVQLSDQLQRYLRDHFNEKITSATLSREFHFHPNHLIRTLKATTGLTPTEYLRQYRMEEAEKCLLNTTMSETEIAQDVGFQNIYYFSTVFKQYTGMAPTQYRRAQTNLTVVPNDRQVPECNP</sequence>
<gene>
    <name evidence="5" type="ORF">FD30_GL000732</name>
</gene>
<keyword evidence="1" id="KW-0805">Transcription regulation</keyword>
<name>A0A0R1K044_9LACO</name>
<dbReference type="InterPro" id="IPR018060">
    <property type="entry name" value="HTH_AraC"/>
</dbReference>
<evidence type="ECO:0000259" key="4">
    <source>
        <dbReference type="PROSITE" id="PS01124"/>
    </source>
</evidence>
<comment type="caution">
    <text evidence="5">The sequence shown here is derived from an EMBL/GenBank/DDBJ whole genome shotgun (WGS) entry which is preliminary data.</text>
</comment>
<reference evidence="5 6" key="1">
    <citation type="journal article" date="2015" name="Genome Announc.">
        <title>Expanding the biotechnology potential of lactobacilli through comparative genomics of 213 strains and associated genera.</title>
        <authorList>
            <person name="Sun Z."/>
            <person name="Harris H.M."/>
            <person name="McCann A."/>
            <person name="Guo C."/>
            <person name="Argimon S."/>
            <person name="Zhang W."/>
            <person name="Yang X."/>
            <person name="Jeffery I.B."/>
            <person name="Cooney J.C."/>
            <person name="Kagawa T.F."/>
            <person name="Liu W."/>
            <person name="Song Y."/>
            <person name="Salvetti E."/>
            <person name="Wrobel A."/>
            <person name="Rasinkangas P."/>
            <person name="Parkhill J."/>
            <person name="Rea M.C."/>
            <person name="O'Sullivan O."/>
            <person name="Ritari J."/>
            <person name="Douillard F.P."/>
            <person name="Paul Ross R."/>
            <person name="Yang R."/>
            <person name="Briner A.E."/>
            <person name="Felis G.E."/>
            <person name="de Vos W.M."/>
            <person name="Barrangou R."/>
            <person name="Klaenhammer T.R."/>
            <person name="Caufield P.W."/>
            <person name="Cui Y."/>
            <person name="Zhang H."/>
            <person name="O'Toole P.W."/>
        </authorList>
    </citation>
    <scope>NUCLEOTIDE SEQUENCE [LARGE SCALE GENOMIC DNA]</scope>
    <source>
        <strain evidence="5 6">DSM 19117</strain>
    </source>
</reference>
<dbReference type="Pfam" id="PF12833">
    <property type="entry name" value="HTH_18"/>
    <property type="match status" value="1"/>
</dbReference>